<dbReference type="CDD" id="cd00082">
    <property type="entry name" value="HisKA"/>
    <property type="match status" value="1"/>
</dbReference>
<evidence type="ECO:0000256" key="2">
    <source>
        <dbReference type="ARBA" id="ARBA00004370"/>
    </source>
</evidence>
<dbReference type="SUPFAM" id="SSF49344">
    <property type="entry name" value="CBD9-like"/>
    <property type="match status" value="1"/>
</dbReference>
<dbReference type="PROSITE" id="PS50109">
    <property type="entry name" value="HIS_KIN"/>
    <property type="match status" value="1"/>
</dbReference>
<keyword evidence="5" id="KW-0808">Transferase</keyword>
<evidence type="ECO:0000259" key="13">
    <source>
        <dbReference type="PROSITE" id="PS50885"/>
    </source>
</evidence>
<evidence type="ECO:0000256" key="9">
    <source>
        <dbReference type="ARBA" id="ARBA00023012"/>
    </source>
</evidence>
<dbReference type="Pfam" id="PF00512">
    <property type="entry name" value="HisKA"/>
    <property type="match status" value="1"/>
</dbReference>
<dbReference type="SUPFAM" id="SSF47384">
    <property type="entry name" value="Homodimeric domain of signal transducing histidine kinase"/>
    <property type="match status" value="1"/>
</dbReference>
<evidence type="ECO:0000256" key="3">
    <source>
        <dbReference type="ARBA" id="ARBA00012438"/>
    </source>
</evidence>
<dbReference type="EMBL" id="MPKY01000001">
    <property type="protein sequence ID" value="OJS98954.1"/>
    <property type="molecule type" value="Genomic_DNA"/>
</dbReference>
<reference evidence="14" key="1">
    <citation type="submission" date="2016-11" db="EMBL/GenBank/DDBJ databases">
        <title>Draft Genome Sequence of Marinobacter hydrocarbonoclasticus strain STW2, a polyaromatic aromatic hydrocarbon degrading and denitrifying bacterium from rhizosphere of Seagrass Enhalus acodoides.</title>
        <authorList>
            <person name="Ling J."/>
            <person name="Dong J."/>
        </authorList>
    </citation>
    <scope>NUCLEOTIDE SEQUENCE [LARGE SCALE GENOMIC DNA]</scope>
    <source>
        <strain evidence="14">STW2</strain>
    </source>
</reference>
<keyword evidence="9" id="KW-0902">Two-component regulatory system</keyword>
<feature type="domain" description="HAMP" evidence="13">
    <location>
        <begin position="398"/>
        <end position="453"/>
    </location>
</feature>
<keyword evidence="11" id="KW-0472">Membrane</keyword>
<dbReference type="SMART" id="SM00387">
    <property type="entry name" value="HATPase_c"/>
    <property type="match status" value="1"/>
</dbReference>
<dbReference type="PANTHER" id="PTHR45436">
    <property type="entry name" value="SENSOR HISTIDINE KINASE YKOH"/>
    <property type="match status" value="1"/>
</dbReference>
<keyword evidence="7 14" id="KW-0418">Kinase</keyword>
<evidence type="ECO:0000256" key="10">
    <source>
        <dbReference type="SAM" id="MobiDB-lite"/>
    </source>
</evidence>
<evidence type="ECO:0000259" key="12">
    <source>
        <dbReference type="PROSITE" id="PS50109"/>
    </source>
</evidence>
<dbReference type="Gene3D" id="3.30.565.10">
    <property type="entry name" value="Histidine kinase-like ATPase, C-terminal domain"/>
    <property type="match status" value="1"/>
</dbReference>
<evidence type="ECO:0000256" key="1">
    <source>
        <dbReference type="ARBA" id="ARBA00000085"/>
    </source>
</evidence>
<dbReference type="InterPro" id="IPR036097">
    <property type="entry name" value="HisK_dim/P_sf"/>
</dbReference>
<comment type="subcellular location">
    <subcellularLocation>
        <location evidence="2">Membrane</location>
    </subcellularLocation>
</comment>
<dbReference type="InterPro" id="IPR050428">
    <property type="entry name" value="TCS_sensor_his_kinase"/>
</dbReference>
<dbReference type="CDD" id="cd06225">
    <property type="entry name" value="HAMP"/>
    <property type="match status" value="1"/>
</dbReference>
<dbReference type="PANTHER" id="PTHR45436:SF5">
    <property type="entry name" value="SENSOR HISTIDINE KINASE TRCS"/>
    <property type="match status" value="1"/>
</dbReference>
<evidence type="ECO:0000256" key="4">
    <source>
        <dbReference type="ARBA" id="ARBA00022553"/>
    </source>
</evidence>
<dbReference type="Gene3D" id="2.60.40.1190">
    <property type="match status" value="1"/>
</dbReference>
<evidence type="ECO:0000313" key="14">
    <source>
        <dbReference type="EMBL" id="OJS98954.1"/>
    </source>
</evidence>
<evidence type="ECO:0000256" key="5">
    <source>
        <dbReference type="ARBA" id="ARBA00022679"/>
    </source>
</evidence>
<evidence type="ECO:0000256" key="7">
    <source>
        <dbReference type="ARBA" id="ARBA00022777"/>
    </source>
</evidence>
<name>A0A1M2UUE6_MARNT</name>
<dbReference type="Gene3D" id="1.10.287.130">
    <property type="match status" value="1"/>
</dbReference>
<sequence>MSLKRQLFLASLLMLLIPWAGLKFVLELDDALRQQALQQLQERGQRMANLAGDLLLGQPAITTPNALYASPAETPIKPDGHADDWPGYDEPDHLQPWQSAEPLPLPGAPHLRWQAASDGRHLFLLVQMQNQAMQPFQQNRPDQPHDRFELVLQPPVTNLQQPVPRQRWTLRTSAPGSVNAIREDRQQTPDYRVQGAWRDRGSGWQLELQMPQPARGSLLGFQLTQGGQDASVPGTGIEPPPPLVQRIPELERALADQLGDGQQVTLVEPAGWVIAHHRHPATGQGPDFDDLSPVQVLEKITLNALRALIRLYQPEPTPLGEATHRLITGGLPDNHLVRRNDSSVWLATEHDLFGGRSLVLEQSLDQLLTVSGSALGSVLARSLLIILALTLVLLGYASWLSWRIARLQRLVSASVDEDGRILSQVPGARTQDELGQLQQHFSQMVERLQSYNHYLESFSRRLSHELKTPVAVVRSSLENLAHNSSEQERQQYLERAAGATERLRRILNSMSEAARLEQSFDQADKEPFDLSEVVAQATAAYQQLDADHQIRYQIPEAECPLMGSPEMLVQMLDKLVDNARDFTPEGGAIEVSLQRHSDHYQLCVFNEGSQLPEHAGVDIFGAFVSQRQGQSEGHLGQGLLIVRLIADYHGGYVEARNTREGGIDGVSFRVIIPVYRPETGSTL</sequence>
<keyword evidence="8 11" id="KW-1133">Transmembrane helix</keyword>
<dbReference type="Gene3D" id="6.10.340.10">
    <property type="match status" value="1"/>
</dbReference>
<keyword evidence="4" id="KW-0597">Phosphoprotein</keyword>
<dbReference type="Proteomes" id="UP000183986">
    <property type="component" value="Unassembled WGS sequence"/>
</dbReference>
<evidence type="ECO:0000256" key="8">
    <source>
        <dbReference type="ARBA" id="ARBA00022989"/>
    </source>
</evidence>
<dbReference type="SUPFAM" id="SSF55874">
    <property type="entry name" value="ATPase domain of HSP90 chaperone/DNA topoisomerase II/histidine kinase"/>
    <property type="match status" value="1"/>
</dbReference>
<dbReference type="InterPro" id="IPR003661">
    <property type="entry name" value="HisK_dim/P_dom"/>
</dbReference>
<dbReference type="InterPro" id="IPR036890">
    <property type="entry name" value="HATPase_C_sf"/>
</dbReference>
<dbReference type="InterPro" id="IPR005467">
    <property type="entry name" value="His_kinase_dom"/>
</dbReference>
<dbReference type="GO" id="GO:0000155">
    <property type="term" value="F:phosphorelay sensor kinase activity"/>
    <property type="evidence" value="ECO:0007669"/>
    <property type="project" value="InterPro"/>
</dbReference>
<keyword evidence="6 11" id="KW-0812">Transmembrane</keyword>
<dbReference type="EC" id="2.7.13.3" evidence="3"/>
<dbReference type="GO" id="GO:0016020">
    <property type="term" value="C:membrane"/>
    <property type="evidence" value="ECO:0007669"/>
    <property type="project" value="UniProtKB-SubCell"/>
</dbReference>
<feature type="domain" description="Histidine kinase" evidence="12">
    <location>
        <begin position="461"/>
        <end position="676"/>
    </location>
</feature>
<dbReference type="Pfam" id="PF02518">
    <property type="entry name" value="HATPase_c"/>
    <property type="match status" value="1"/>
</dbReference>
<dbReference type="PROSITE" id="PS50885">
    <property type="entry name" value="HAMP"/>
    <property type="match status" value="1"/>
</dbReference>
<dbReference type="InterPro" id="IPR003660">
    <property type="entry name" value="HAMP_dom"/>
</dbReference>
<evidence type="ECO:0000256" key="11">
    <source>
        <dbReference type="SAM" id="Phobius"/>
    </source>
</evidence>
<keyword evidence="15" id="KW-1185">Reference proteome</keyword>
<comment type="caution">
    <text evidence="14">The sequence shown here is derived from an EMBL/GenBank/DDBJ whole genome shotgun (WGS) entry which is preliminary data.</text>
</comment>
<dbReference type="InterPro" id="IPR003594">
    <property type="entry name" value="HATPase_dom"/>
</dbReference>
<evidence type="ECO:0000313" key="15">
    <source>
        <dbReference type="Proteomes" id="UP000183986"/>
    </source>
</evidence>
<accession>A0A1M2UUE6</accession>
<comment type="catalytic activity">
    <reaction evidence="1">
        <text>ATP + protein L-histidine = ADP + protein N-phospho-L-histidine.</text>
        <dbReference type="EC" id="2.7.13.3"/>
    </reaction>
</comment>
<protein>
    <recommendedName>
        <fullName evidence="3">histidine kinase</fullName>
        <ecNumber evidence="3">2.7.13.3</ecNumber>
    </recommendedName>
</protein>
<dbReference type="SMART" id="SM00388">
    <property type="entry name" value="HisKA"/>
    <property type="match status" value="1"/>
</dbReference>
<dbReference type="OrthoDB" id="6735159at2"/>
<evidence type="ECO:0000256" key="6">
    <source>
        <dbReference type="ARBA" id="ARBA00022692"/>
    </source>
</evidence>
<proteinExistence type="predicted"/>
<organism evidence="14 15">
    <name type="scientific">Marinobacter nauticus</name>
    <name type="common">Marinobacter hydrocarbonoclasticus</name>
    <name type="synonym">Marinobacter aquaeolei</name>
    <dbReference type="NCBI Taxonomy" id="2743"/>
    <lineage>
        <taxon>Bacteria</taxon>
        <taxon>Pseudomonadati</taxon>
        <taxon>Pseudomonadota</taxon>
        <taxon>Gammaproteobacteria</taxon>
        <taxon>Pseudomonadales</taxon>
        <taxon>Marinobacteraceae</taxon>
        <taxon>Marinobacter</taxon>
    </lineage>
</organism>
<feature type="region of interest" description="Disordered" evidence="10">
    <location>
        <begin position="70"/>
        <end position="98"/>
    </location>
</feature>
<feature type="transmembrane region" description="Helical" evidence="11">
    <location>
        <begin position="378"/>
        <end position="399"/>
    </location>
</feature>
<gene>
    <name evidence="14" type="ORF">BEE62_01880</name>
</gene>
<dbReference type="RefSeq" id="WP_072676052.1">
    <property type="nucleotide sequence ID" value="NZ_MPKY01000001.1"/>
</dbReference>
<dbReference type="AlphaFoldDB" id="A0A1M2UUE6"/>